<sequence>MVRHPLRPGFHLEGTFSSHTSPVRQVVYQASTQRYVSLDDKCIKAWKLDPTTPSRTREVVTLHFPAFQPSFISCLVYVDHLKMYFAAALDHTLKLYTDSLKLKASLEWKGGAVLSLLYNEAQDELISAGSDGVKIWYSEKYFTSAQEERRVLSGCRQRRARVSPVWCLGPHQTVCERMCLRVPGCTRGALGQGLGPGGPGEGEWCHRMVLHKESQTLLVLFFGNVYGFSMGNGTRTFSWEALHAQPITGLVYLPDIFTAFTASQDGKVVNWRILADGTVQQFASLSGVASPVSGLALGPDSKSLLTSTLDGTVTLWALESRMVMFRMKVLASVHGLTFQSEDTIYFHAGKEVRVVRIKHLFSTARTCNSAPLELQSVGDGLVLATFEDSSVRLVDLNSDHDAFATVPQLSTQSVLGAQLWQLRNLLLVMLANSHLHVWEVDPEQPPRLCKVWSHLAREGACCFTILEERYVPRGMMATLTSRCGRSRLGKNFAIVGTRAGGLLICNLDRDCQVLLSISAFDKDTVVTVATESQSSRLVVCSKFTAKTYRLSHLQCIGEVRCSDEIVKVTAMAGRALIGGAQGSIVLVDLNTGRHLPSERGTHHSTRITGADRCEYLQQFATMGVDGSVRISDREDQMIGTLSLAVSITSGCFLNSAGDIIVGAGTRLLVSTAAQYQDQAASCMSSPSRCHPKAVPAAAGQGVISRERTMSVSELNVGPVGFNVRVIDSPQARLEPTLSPRYLKRNSFLHGDLGSKRQGSLRKEAVHVKRVGSMFQGLGSYKAEALAVLVAQGPEGISSEDVTPRIDCPDSWMKYSVRFHEQTDNGTGGQGSDHAGLVSGRNSGAFPPSDVDSGEEAGSPAGTHSESGSHSPSDSEDRLEDDVGKMCALPGLESSFQHASRIVASRQAFMPGAEWQPSILRIFESTGSGIKSKKKKKKKRRKKKTKKAMKGGRAQSAEELRKGTQENKVIIGVHELSSQEARTRVAARCFVPISSHLADITPVEPTAFEPR</sequence>
<dbReference type="Pfam" id="PF00400">
    <property type="entry name" value="WD40"/>
    <property type="match status" value="1"/>
</dbReference>
<keyword evidence="1" id="KW-0853">WD repeat</keyword>
<dbReference type="PANTHER" id="PTHR45532">
    <property type="entry name" value="WD REPEAT-CONTAINING PROTEIN 97"/>
    <property type="match status" value="1"/>
</dbReference>
<feature type="region of interest" description="Disordered" evidence="2">
    <location>
        <begin position="928"/>
        <end position="960"/>
    </location>
</feature>
<dbReference type="InterPro" id="IPR001680">
    <property type="entry name" value="WD40_rpt"/>
</dbReference>
<comment type="caution">
    <text evidence="3">The sequence shown here is derived from an EMBL/GenBank/DDBJ whole genome shotgun (WGS) entry which is preliminary data.</text>
</comment>
<dbReference type="InterPro" id="IPR036322">
    <property type="entry name" value="WD40_repeat_dom_sf"/>
</dbReference>
<gene>
    <name evidence="3" type="ORF">OSTQU699_LOCUS3785</name>
</gene>
<dbReference type="SMART" id="SM00320">
    <property type="entry name" value="WD40"/>
    <property type="match status" value="6"/>
</dbReference>
<dbReference type="SUPFAM" id="SSF50978">
    <property type="entry name" value="WD40 repeat-like"/>
    <property type="match status" value="2"/>
</dbReference>
<name>A0A8S1ITT8_9CHLO</name>
<dbReference type="PROSITE" id="PS50082">
    <property type="entry name" value="WD_REPEATS_2"/>
    <property type="match status" value="1"/>
</dbReference>
<dbReference type="OrthoDB" id="6262491at2759"/>
<dbReference type="PROSITE" id="PS50294">
    <property type="entry name" value="WD_REPEATS_REGION"/>
    <property type="match status" value="1"/>
</dbReference>
<dbReference type="PANTHER" id="PTHR45532:SF1">
    <property type="entry name" value="WD REPEAT-CONTAINING PROTEIN 97"/>
    <property type="match status" value="1"/>
</dbReference>
<dbReference type="AlphaFoldDB" id="A0A8S1ITT8"/>
<keyword evidence="4" id="KW-1185">Reference proteome</keyword>
<feature type="repeat" description="WD" evidence="1">
    <location>
        <begin position="285"/>
        <end position="326"/>
    </location>
</feature>
<dbReference type="Proteomes" id="UP000708148">
    <property type="component" value="Unassembled WGS sequence"/>
</dbReference>
<organism evidence="3 4">
    <name type="scientific">Ostreobium quekettii</name>
    <dbReference type="NCBI Taxonomy" id="121088"/>
    <lineage>
        <taxon>Eukaryota</taxon>
        <taxon>Viridiplantae</taxon>
        <taxon>Chlorophyta</taxon>
        <taxon>core chlorophytes</taxon>
        <taxon>Ulvophyceae</taxon>
        <taxon>TCBD clade</taxon>
        <taxon>Bryopsidales</taxon>
        <taxon>Ostreobineae</taxon>
        <taxon>Ostreobiaceae</taxon>
        <taxon>Ostreobium</taxon>
    </lineage>
</organism>
<protein>
    <submittedName>
        <fullName evidence="3">Uncharacterized protein</fullName>
    </submittedName>
</protein>
<dbReference type="InterPro" id="IPR015943">
    <property type="entry name" value="WD40/YVTN_repeat-like_dom_sf"/>
</dbReference>
<feature type="compositionally biased region" description="Basic residues" evidence="2">
    <location>
        <begin position="930"/>
        <end position="949"/>
    </location>
</feature>
<reference evidence="3" key="1">
    <citation type="submission" date="2020-12" db="EMBL/GenBank/DDBJ databases">
        <authorList>
            <person name="Iha C."/>
        </authorList>
    </citation>
    <scope>NUCLEOTIDE SEQUENCE</scope>
</reference>
<evidence type="ECO:0000256" key="1">
    <source>
        <dbReference type="PROSITE-ProRule" id="PRU00221"/>
    </source>
</evidence>
<accession>A0A8S1ITT8</accession>
<dbReference type="EMBL" id="CAJHUC010000824">
    <property type="protein sequence ID" value="CAD7698424.1"/>
    <property type="molecule type" value="Genomic_DNA"/>
</dbReference>
<evidence type="ECO:0000313" key="4">
    <source>
        <dbReference type="Proteomes" id="UP000708148"/>
    </source>
</evidence>
<evidence type="ECO:0000256" key="2">
    <source>
        <dbReference type="SAM" id="MobiDB-lite"/>
    </source>
</evidence>
<proteinExistence type="predicted"/>
<dbReference type="Gene3D" id="2.130.10.10">
    <property type="entry name" value="YVTN repeat-like/Quinoprotein amine dehydrogenase"/>
    <property type="match status" value="3"/>
</dbReference>
<evidence type="ECO:0000313" key="3">
    <source>
        <dbReference type="EMBL" id="CAD7698424.1"/>
    </source>
</evidence>
<feature type="region of interest" description="Disordered" evidence="2">
    <location>
        <begin position="820"/>
        <end position="880"/>
    </location>
</feature>